<dbReference type="EMBL" id="JADQDK010000001">
    <property type="protein sequence ID" value="MBW0134425.1"/>
    <property type="molecule type" value="Genomic_DNA"/>
</dbReference>
<proteinExistence type="predicted"/>
<keyword evidence="4" id="KW-1185">Reference proteome</keyword>
<dbReference type="RefSeq" id="WP_218615965.1">
    <property type="nucleotide sequence ID" value="NZ_JADQDK010000001.1"/>
</dbReference>
<evidence type="ECO:0000256" key="2">
    <source>
        <dbReference type="SAM" id="Phobius"/>
    </source>
</evidence>
<feature type="compositionally biased region" description="Pro residues" evidence="1">
    <location>
        <begin position="22"/>
        <end position="57"/>
    </location>
</feature>
<reference evidence="3 4" key="1">
    <citation type="submission" date="2020-11" db="EMBL/GenBank/DDBJ databases">
        <title>Pseudonocardia abyssalis sp. nov. and Pseudonocardia oceani sp. nov., description and phylogenomic analysis of two novel actinomycetes isolated from the deep Southern Ocean.</title>
        <authorList>
            <person name="Parra J."/>
        </authorList>
    </citation>
    <scope>NUCLEOTIDE SEQUENCE [LARGE SCALE GENOMIC DNA]</scope>
    <source>
        <strain evidence="3 4">KRD-168</strain>
    </source>
</reference>
<sequence>MSTPSGPPPGWYRAADGRWYPPPAQRYAPPPQQYAPPPQRYAPPPQRYGPAPTPPPAPRRRGPGRALLVVGAVVLVLVVLGAIALNRLVTGIGEGVGGLAGGADCAAVSTDAVDSALGGTYDVVELGALGAIAAPVLDSRVLADAPSCWAVESGDSGGRLARIARYSGADAAERFAAEKAAAMGTSEDRGGGITVSSAAYFNKDVAAGDEAFCTTGDFTASAGVLVRTGDLLVYVSTTAAGDGAESIPDIDFDQAGGASDAIRFGTDDANCDRAVALATQVR</sequence>
<feature type="transmembrane region" description="Helical" evidence="2">
    <location>
        <begin position="66"/>
        <end position="85"/>
    </location>
</feature>
<accession>A0ABS6UQ97</accession>
<evidence type="ECO:0000256" key="1">
    <source>
        <dbReference type="SAM" id="MobiDB-lite"/>
    </source>
</evidence>
<evidence type="ECO:0000313" key="3">
    <source>
        <dbReference type="EMBL" id="MBW0134425.1"/>
    </source>
</evidence>
<keyword evidence="2" id="KW-0472">Membrane</keyword>
<gene>
    <name evidence="3" type="ORF">I4I81_09160</name>
</gene>
<keyword evidence="2" id="KW-0812">Transmembrane</keyword>
<evidence type="ECO:0000313" key="4">
    <source>
        <dbReference type="Proteomes" id="UP000694287"/>
    </source>
</evidence>
<comment type="caution">
    <text evidence="3">The sequence shown here is derived from an EMBL/GenBank/DDBJ whole genome shotgun (WGS) entry which is preliminary data.</text>
</comment>
<keyword evidence="2" id="KW-1133">Transmembrane helix</keyword>
<dbReference type="Proteomes" id="UP000694287">
    <property type="component" value="Unassembled WGS sequence"/>
</dbReference>
<feature type="region of interest" description="Disordered" evidence="1">
    <location>
        <begin position="22"/>
        <end position="60"/>
    </location>
</feature>
<organism evidence="3 4">
    <name type="scientific">Pseudonocardia abyssalis</name>
    <dbReference type="NCBI Taxonomy" id="2792008"/>
    <lineage>
        <taxon>Bacteria</taxon>
        <taxon>Bacillati</taxon>
        <taxon>Actinomycetota</taxon>
        <taxon>Actinomycetes</taxon>
        <taxon>Pseudonocardiales</taxon>
        <taxon>Pseudonocardiaceae</taxon>
        <taxon>Pseudonocardia</taxon>
    </lineage>
</organism>
<name>A0ABS6UQ97_9PSEU</name>
<protein>
    <submittedName>
        <fullName evidence="3">Uncharacterized protein</fullName>
    </submittedName>
</protein>